<evidence type="ECO:0000256" key="4">
    <source>
        <dbReference type="ARBA" id="ARBA00023268"/>
    </source>
</evidence>
<evidence type="ECO:0000256" key="1">
    <source>
        <dbReference type="ARBA" id="ARBA00022450"/>
    </source>
</evidence>
<keyword evidence="2" id="KW-0597">Phosphoprotein</keyword>
<keyword evidence="4" id="KW-0511">Multifunctional enzyme</keyword>
<dbReference type="EMBL" id="MTYI01000264">
    <property type="protein sequence ID" value="PNP47109.1"/>
    <property type="molecule type" value="Genomic_DNA"/>
</dbReference>
<dbReference type="SUPFAM" id="SSF53901">
    <property type="entry name" value="Thiolase-like"/>
    <property type="match status" value="1"/>
</dbReference>
<organism evidence="6 7">
    <name type="scientific">Trichoderma harzianum</name>
    <name type="common">Hypocrea lixii</name>
    <dbReference type="NCBI Taxonomy" id="5544"/>
    <lineage>
        <taxon>Eukaryota</taxon>
        <taxon>Fungi</taxon>
        <taxon>Dikarya</taxon>
        <taxon>Ascomycota</taxon>
        <taxon>Pezizomycotina</taxon>
        <taxon>Sordariomycetes</taxon>
        <taxon>Hypocreomycetidae</taxon>
        <taxon>Hypocreales</taxon>
        <taxon>Hypocreaceae</taxon>
        <taxon>Trichoderma</taxon>
    </lineage>
</organism>
<keyword evidence="3" id="KW-0808">Transferase</keyword>
<dbReference type="InterPro" id="IPR050091">
    <property type="entry name" value="PKS_NRPS_Biosynth_Enz"/>
</dbReference>
<evidence type="ECO:0000256" key="2">
    <source>
        <dbReference type="ARBA" id="ARBA00022553"/>
    </source>
</evidence>
<gene>
    <name evidence="6" type="ORF">THARTR1_10614</name>
</gene>
<comment type="caution">
    <text evidence="6">The sequence shown here is derived from an EMBL/GenBank/DDBJ whole genome shotgun (WGS) entry which is preliminary data.</text>
</comment>
<sequence length="187" mass="21154">MELLDGALSAIAIVGIGLKLPGGITTTDEYWDLLINKKNTRRQIPENRYGAHAFESKLGTPGTLKSTYGHYLDRDLEKWDASFFSMSKAEVEKLDPQHRLLLEVIWECMENGGQKNWRGRNIGCYVGVFGEDWLDLYAKDSQHLGTHRILTGGDFALSNRASYEYDLRGPRYAENDMFLPSFSVVNG</sequence>
<keyword evidence="1" id="KW-0596">Phosphopantetheine</keyword>
<feature type="domain" description="Ketosynthase family 3 (KS3)" evidence="5">
    <location>
        <begin position="8"/>
        <end position="187"/>
    </location>
</feature>
<dbReference type="PROSITE" id="PS52004">
    <property type="entry name" value="KS3_2"/>
    <property type="match status" value="1"/>
</dbReference>
<dbReference type="Gene3D" id="3.40.47.10">
    <property type="match status" value="1"/>
</dbReference>
<dbReference type="InterPro" id="IPR016039">
    <property type="entry name" value="Thiolase-like"/>
</dbReference>
<accession>A0A2K0TNK9</accession>
<dbReference type="GO" id="GO:0004312">
    <property type="term" value="F:fatty acid synthase activity"/>
    <property type="evidence" value="ECO:0007669"/>
    <property type="project" value="TreeGrafter"/>
</dbReference>
<evidence type="ECO:0000313" key="7">
    <source>
        <dbReference type="Proteomes" id="UP000236290"/>
    </source>
</evidence>
<dbReference type="AlphaFoldDB" id="A0A2K0TNK9"/>
<dbReference type="InterPro" id="IPR020841">
    <property type="entry name" value="PKS_Beta-ketoAc_synthase_dom"/>
</dbReference>
<evidence type="ECO:0000313" key="6">
    <source>
        <dbReference type="EMBL" id="PNP47109.1"/>
    </source>
</evidence>
<name>A0A2K0TNK9_TRIHA</name>
<proteinExistence type="predicted"/>
<dbReference type="CDD" id="cd00833">
    <property type="entry name" value="PKS"/>
    <property type="match status" value="1"/>
</dbReference>
<dbReference type="PANTHER" id="PTHR43775:SF49">
    <property type="entry name" value="SYNTHASE, PUTATIVE (JCVI)-RELATED"/>
    <property type="match status" value="1"/>
</dbReference>
<dbReference type="GO" id="GO:0006633">
    <property type="term" value="P:fatty acid biosynthetic process"/>
    <property type="evidence" value="ECO:0007669"/>
    <property type="project" value="TreeGrafter"/>
</dbReference>
<evidence type="ECO:0000256" key="3">
    <source>
        <dbReference type="ARBA" id="ARBA00022679"/>
    </source>
</evidence>
<dbReference type="PANTHER" id="PTHR43775">
    <property type="entry name" value="FATTY ACID SYNTHASE"/>
    <property type="match status" value="1"/>
</dbReference>
<dbReference type="Pfam" id="PF00109">
    <property type="entry name" value="ketoacyl-synt"/>
    <property type="match status" value="1"/>
</dbReference>
<reference evidence="6 7" key="1">
    <citation type="submission" date="2017-02" db="EMBL/GenBank/DDBJ databases">
        <title>Genomes of Trichoderma spp. with biocontrol activity.</title>
        <authorList>
            <person name="Gardiner D."/>
            <person name="Kazan K."/>
            <person name="Vos C."/>
            <person name="Harvey P."/>
        </authorList>
    </citation>
    <scope>NUCLEOTIDE SEQUENCE [LARGE SCALE GENOMIC DNA]</scope>
    <source>
        <strain evidence="6 7">Tr1</strain>
    </source>
</reference>
<evidence type="ECO:0000259" key="5">
    <source>
        <dbReference type="PROSITE" id="PS52004"/>
    </source>
</evidence>
<dbReference type="Proteomes" id="UP000236290">
    <property type="component" value="Unassembled WGS sequence"/>
</dbReference>
<dbReference type="InterPro" id="IPR014030">
    <property type="entry name" value="Ketoacyl_synth_N"/>
</dbReference>
<protein>
    <recommendedName>
        <fullName evidence="5">Ketosynthase family 3 (KS3) domain-containing protein</fullName>
    </recommendedName>
</protein>
<dbReference type="OrthoDB" id="329835at2759"/>
<dbReference type="GO" id="GO:0044550">
    <property type="term" value="P:secondary metabolite biosynthetic process"/>
    <property type="evidence" value="ECO:0007669"/>
    <property type="project" value="TreeGrafter"/>
</dbReference>
<dbReference type="SMART" id="SM00825">
    <property type="entry name" value="PKS_KS"/>
    <property type="match status" value="1"/>
</dbReference>